<evidence type="ECO:0000256" key="7">
    <source>
        <dbReference type="ARBA" id="ARBA00023002"/>
    </source>
</evidence>
<dbReference type="FunFam" id="1.10.1040.10:FF:000019">
    <property type="entry name" value="3-hydroxybutyryl-CoA dehydrogenase FadB2"/>
    <property type="match status" value="1"/>
</dbReference>
<dbReference type="InterPro" id="IPR006108">
    <property type="entry name" value="3HC_DH_C"/>
</dbReference>
<dbReference type="Pfam" id="PF00725">
    <property type="entry name" value="3HCDH"/>
    <property type="match status" value="1"/>
</dbReference>
<evidence type="ECO:0000313" key="14">
    <source>
        <dbReference type="EMBL" id="ULT80014.1"/>
    </source>
</evidence>
<comment type="subunit">
    <text evidence="4">Homodimer.</text>
</comment>
<dbReference type="InterPro" id="IPR006176">
    <property type="entry name" value="3-OHacyl-CoA_DH_NAD-bd"/>
</dbReference>
<dbReference type="InterPro" id="IPR008927">
    <property type="entry name" value="6-PGluconate_DH-like_C_sf"/>
</dbReference>
<comment type="catalytic activity">
    <reaction evidence="11">
        <text>a (3S)-3-hydroxyacyl-CoA + NAD(+) = a 3-oxoacyl-CoA + NADH + H(+)</text>
        <dbReference type="Rhea" id="RHEA:22432"/>
        <dbReference type="ChEBI" id="CHEBI:15378"/>
        <dbReference type="ChEBI" id="CHEBI:57318"/>
        <dbReference type="ChEBI" id="CHEBI:57540"/>
        <dbReference type="ChEBI" id="CHEBI:57945"/>
        <dbReference type="ChEBI" id="CHEBI:90726"/>
        <dbReference type="EC" id="1.1.1.35"/>
    </reaction>
</comment>
<evidence type="ECO:0000256" key="3">
    <source>
        <dbReference type="ARBA" id="ARBA00009463"/>
    </source>
</evidence>
<dbReference type="SUPFAM" id="SSF51735">
    <property type="entry name" value="NAD(P)-binding Rossmann-fold domains"/>
    <property type="match status" value="1"/>
</dbReference>
<name>A0AAE9CSR8_CAEBR</name>
<sequence>MRKSTGLCQRHYEQCIIIILAQQPARYVQPLHHITLSASLPYYLSLPISTHCCCLLPTQHRMLSSTCTAAVRGLSTTAQLSKINNVTVIGAGLMGSGIAQVSANAKLNVVVVDSNQSALDKAQKGIESSLQRVAKKKHADDAKAQTALVSSVLDRIKMSTNVSDSVKDADLVIEAIVENIDIKRKLFAEVEAAAKPTTLITTNTSSLRLADIGLNLKDKTRFGGLHFFNPVPMMKLLEVVRHNDTSDDTFQKLMEYGKAVGKTTVACKDTPGFIVNRLLVPYMFEALRLYERGDASMPDIDVAMKLGAGYPMGPFELSDYVGLDTCKFIMDGWHKQYPDEVAFKPSPLLDSLVDAGKTGRKSGEGFYKYK</sequence>
<dbReference type="FunFam" id="3.40.50.720:FF:000009">
    <property type="entry name" value="Fatty oxidation complex, alpha subunit"/>
    <property type="match status" value="1"/>
</dbReference>
<dbReference type="EC" id="1.1.1.35" evidence="5"/>
<dbReference type="PANTHER" id="PTHR43561">
    <property type="match status" value="1"/>
</dbReference>
<evidence type="ECO:0000256" key="5">
    <source>
        <dbReference type="ARBA" id="ARBA00013000"/>
    </source>
</evidence>
<keyword evidence="8" id="KW-0520">NAD</keyword>
<proteinExistence type="inferred from homology"/>
<dbReference type="InterPro" id="IPR006180">
    <property type="entry name" value="3-OHacyl-CoA_DH_CS"/>
</dbReference>
<feature type="domain" description="3-hydroxyacyl-CoA dehydrogenase C-terminal" evidence="12">
    <location>
        <begin position="272"/>
        <end position="369"/>
    </location>
</feature>
<dbReference type="Gene3D" id="1.10.1040.10">
    <property type="entry name" value="N-(1-d-carboxylethyl)-l-norvaline Dehydrogenase, domain 2"/>
    <property type="match status" value="1"/>
</dbReference>
<reference evidence="14 15" key="1">
    <citation type="submission" date="2022-05" db="EMBL/GenBank/DDBJ databases">
        <title>Chromosome-level reference genomes for two strains of Caenorhabditis briggsae: an improved platform for comparative genomics.</title>
        <authorList>
            <person name="Stevens L."/>
            <person name="Andersen E.C."/>
        </authorList>
    </citation>
    <scope>NUCLEOTIDE SEQUENCE [LARGE SCALE GENOMIC DNA]</scope>
    <source>
        <strain evidence="14">QX1410_ONT</strain>
        <tissue evidence="14">Whole-organism</tissue>
    </source>
</reference>
<dbReference type="GO" id="GO:0070403">
    <property type="term" value="F:NAD+ binding"/>
    <property type="evidence" value="ECO:0007669"/>
    <property type="project" value="InterPro"/>
</dbReference>
<dbReference type="GO" id="GO:0003857">
    <property type="term" value="F:(3S)-3-hydroxyacyl-CoA dehydrogenase (NAD+) activity"/>
    <property type="evidence" value="ECO:0007669"/>
    <property type="project" value="UniProtKB-EC"/>
</dbReference>
<evidence type="ECO:0000256" key="10">
    <source>
        <dbReference type="ARBA" id="ARBA00023128"/>
    </source>
</evidence>
<evidence type="ECO:0000256" key="4">
    <source>
        <dbReference type="ARBA" id="ARBA00011738"/>
    </source>
</evidence>
<keyword evidence="9" id="KW-0443">Lipid metabolism</keyword>
<dbReference type="PANTHER" id="PTHR43561:SF3">
    <property type="entry name" value="HYDROXYACYL-COENZYME A DEHYDROGENASE, MITOCHONDRIAL"/>
    <property type="match status" value="1"/>
</dbReference>
<organism evidence="14 15">
    <name type="scientific">Caenorhabditis briggsae</name>
    <dbReference type="NCBI Taxonomy" id="6238"/>
    <lineage>
        <taxon>Eukaryota</taxon>
        <taxon>Metazoa</taxon>
        <taxon>Ecdysozoa</taxon>
        <taxon>Nematoda</taxon>
        <taxon>Chromadorea</taxon>
        <taxon>Rhabditida</taxon>
        <taxon>Rhabditina</taxon>
        <taxon>Rhabditomorpha</taxon>
        <taxon>Rhabditoidea</taxon>
        <taxon>Rhabditidae</taxon>
        <taxon>Peloderinae</taxon>
        <taxon>Caenorhabditis</taxon>
    </lineage>
</organism>
<dbReference type="Proteomes" id="UP000827892">
    <property type="component" value="Chromosome X"/>
</dbReference>
<dbReference type="Gene3D" id="3.40.50.720">
    <property type="entry name" value="NAD(P)-binding Rossmann-like Domain"/>
    <property type="match status" value="1"/>
</dbReference>
<protein>
    <recommendedName>
        <fullName evidence="5">3-hydroxyacyl-CoA dehydrogenase</fullName>
        <ecNumber evidence="5">1.1.1.35</ecNumber>
    </recommendedName>
</protein>
<dbReference type="GO" id="GO:0005759">
    <property type="term" value="C:mitochondrial matrix"/>
    <property type="evidence" value="ECO:0007669"/>
    <property type="project" value="UniProtKB-SubCell"/>
</dbReference>
<keyword evidence="6" id="KW-0276">Fatty acid metabolism</keyword>
<keyword evidence="10" id="KW-0496">Mitochondrion</keyword>
<gene>
    <name evidence="14" type="ORF">L3Y34_010538</name>
</gene>
<dbReference type="Pfam" id="PF02737">
    <property type="entry name" value="3HCDH_N"/>
    <property type="match status" value="1"/>
</dbReference>
<dbReference type="InterPro" id="IPR052242">
    <property type="entry name" value="Mito_3-hydroxyacyl-CoA_DH"/>
</dbReference>
<evidence type="ECO:0000259" key="12">
    <source>
        <dbReference type="Pfam" id="PF00725"/>
    </source>
</evidence>
<dbReference type="InterPro" id="IPR036291">
    <property type="entry name" value="NAD(P)-bd_dom_sf"/>
</dbReference>
<evidence type="ECO:0000256" key="6">
    <source>
        <dbReference type="ARBA" id="ARBA00022832"/>
    </source>
</evidence>
<dbReference type="GO" id="GO:0006631">
    <property type="term" value="P:fatty acid metabolic process"/>
    <property type="evidence" value="ECO:0007669"/>
    <property type="project" value="UniProtKB-KW"/>
</dbReference>
<dbReference type="AlphaFoldDB" id="A0AAE9CSR8"/>
<comment type="similarity">
    <text evidence="3">Belongs to the 3-hydroxyacyl-CoA dehydrogenase family.</text>
</comment>
<dbReference type="PROSITE" id="PS00067">
    <property type="entry name" value="3HCDH"/>
    <property type="match status" value="1"/>
</dbReference>
<comment type="subcellular location">
    <subcellularLocation>
        <location evidence="1">Mitochondrion matrix</location>
    </subcellularLocation>
</comment>
<dbReference type="EMBL" id="CP090896">
    <property type="protein sequence ID" value="ULT80014.1"/>
    <property type="molecule type" value="Genomic_DNA"/>
</dbReference>
<evidence type="ECO:0000259" key="13">
    <source>
        <dbReference type="Pfam" id="PF02737"/>
    </source>
</evidence>
<evidence type="ECO:0000256" key="1">
    <source>
        <dbReference type="ARBA" id="ARBA00004305"/>
    </source>
</evidence>
<feature type="domain" description="3-hydroxyacyl-CoA dehydrogenase NAD binding" evidence="13">
    <location>
        <begin position="85"/>
        <end position="270"/>
    </location>
</feature>
<evidence type="ECO:0000313" key="15">
    <source>
        <dbReference type="Proteomes" id="UP000827892"/>
    </source>
</evidence>
<evidence type="ECO:0000256" key="8">
    <source>
        <dbReference type="ARBA" id="ARBA00023027"/>
    </source>
</evidence>
<accession>A0AAE9CSR8</accession>
<comment type="pathway">
    <text evidence="2">Lipid metabolism; fatty acid beta-oxidation.</text>
</comment>
<evidence type="ECO:0000256" key="9">
    <source>
        <dbReference type="ARBA" id="ARBA00023098"/>
    </source>
</evidence>
<evidence type="ECO:0000256" key="11">
    <source>
        <dbReference type="ARBA" id="ARBA00049556"/>
    </source>
</evidence>
<dbReference type="InterPro" id="IPR013328">
    <property type="entry name" value="6PGD_dom2"/>
</dbReference>
<keyword evidence="7" id="KW-0560">Oxidoreductase</keyword>
<evidence type="ECO:0000256" key="2">
    <source>
        <dbReference type="ARBA" id="ARBA00005005"/>
    </source>
</evidence>
<dbReference type="SUPFAM" id="SSF48179">
    <property type="entry name" value="6-phosphogluconate dehydrogenase C-terminal domain-like"/>
    <property type="match status" value="1"/>
</dbReference>